<proteinExistence type="predicted"/>
<protein>
    <submittedName>
        <fullName evidence="1 3">Uncharacterized protein</fullName>
    </submittedName>
</protein>
<dbReference type="OrthoDB" id="10592994at2759"/>
<evidence type="ECO:0000313" key="3">
    <source>
        <dbReference type="RefSeq" id="XP_033572861.1"/>
    </source>
</evidence>
<sequence length="315" mass="35632">MDLGLPVLDSKPAEPNLVCIPRDMILEIANHLLGDVAALKHLRLTHLTLAAVATTTLFEEIHVALLPPSLKRLNEVASNRDVPEWSSVSSSMGRCYTSTKHWRIGRGRSRESKYPFKSSMLDLYSKYTSYLAMQSQFIDSLKFGALNATNARALKARHSFEAAIAKLVSLTQVRVVAYDDRDNLSNFWRKYSDKIAFTPANWRPPRRFPTGMDAINDDAFREDKGRLEGFAFLTSLLKALADSPGRLRRLTLTAVGREPDLSNSWYTPSFFPDLLVLAHGIQVTLRLWTTSQMLSSRPVLLPFWTIFRQEQSRSS</sequence>
<evidence type="ECO:0000313" key="2">
    <source>
        <dbReference type="Proteomes" id="UP000504636"/>
    </source>
</evidence>
<reference evidence="3" key="3">
    <citation type="submission" date="2025-04" db="UniProtKB">
        <authorList>
            <consortium name="RefSeq"/>
        </authorList>
    </citation>
    <scope>IDENTIFICATION</scope>
    <source>
        <strain evidence="3">CBS 304.34</strain>
    </source>
</reference>
<evidence type="ECO:0000313" key="1">
    <source>
        <dbReference type="EMBL" id="KAF2805897.1"/>
    </source>
</evidence>
<dbReference type="EMBL" id="MU003708">
    <property type="protein sequence ID" value="KAF2805897.1"/>
    <property type="molecule type" value="Genomic_DNA"/>
</dbReference>
<name>A0A6A6YDH5_9PEZI</name>
<dbReference type="RefSeq" id="XP_033572861.1">
    <property type="nucleotide sequence ID" value="XM_033725867.1"/>
</dbReference>
<dbReference type="AlphaFoldDB" id="A0A6A6YDH5"/>
<accession>A0A6A6YDH5</accession>
<reference evidence="1 3" key="1">
    <citation type="journal article" date="2020" name="Stud. Mycol.">
        <title>101 Dothideomycetes genomes: a test case for predicting lifestyles and emergence of pathogens.</title>
        <authorList>
            <person name="Haridas S."/>
            <person name="Albert R."/>
            <person name="Binder M."/>
            <person name="Bloem J."/>
            <person name="Labutti K."/>
            <person name="Salamov A."/>
            <person name="Andreopoulos B."/>
            <person name="Baker S."/>
            <person name="Barry K."/>
            <person name="Bills G."/>
            <person name="Bluhm B."/>
            <person name="Cannon C."/>
            <person name="Castanera R."/>
            <person name="Culley D."/>
            <person name="Daum C."/>
            <person name="Ezra D."/>
            <person name="Gonzalez J."/>
            <person name="Henrissat B."/>
            <person name="Kuo A."/>
            <person name="Liang C."/>
            <person name="Lipzen A."/>
            <person name="Lutzoni F."/>
            <person name="Magnuson J."/>
            <person name="Mondo S."/>
            <person name="Nolan M."/>
            <person name="Ohm R."/>
            <person name="Pangilinan J."/>
            <person name="Park H.-J."/>
            <person name="Ramirez L."/>
            <person name="Alfaro M."/>
            <person name="Sun H."/>
            <person name="Tritt A."/>
            <person name="Yoshinaga Y."/>
            <person name="Zwiers L.-H."/>
            <person name="Turgeon B."/>
            <person name="Goodwin S."/>
            <person name="Spatafora J."/>
            <person name="Crous P."/>
            <person name="Grigoriev I."/>
        </authorList>
    </citation>
    <scope>NUCLEOTIDE SEQUENCE</scope>
    <source>
        <strain evidence="1 3">CBS 304.34</strain>
    </source>
</reference>
<dbReference type="GeneID" id="54466760"/>
<gene>
    <name evidence="1 3" type="ORF">BDZ99DRAFT_524141</name>
</gene>
<organism evidence="1">
    <name type="scientific">Mytilinidion resinicola</name>
    <dbReference type="NCBI Taxonomy" id="574789"/>
    <lineage>
        <taxon>Eukaryota</taxon>
        <taxon>Fungi</taxon>
        <taxon>Dikarya</taxon>
        <taxon>Ascomycota</taxon>
        <taxon>Pezizomycotina</taxon>
        <taxon>Dothideomycetes</taxon>
        <taxon>Pleosporomycetidae</taxon>
        <taxon>Mytilinidiales</taxon>
        <taxon>Mytilinidiaceae</taxon>
        <taxon>Mytilinidion</taxon>
    </lineage>
</organism>
<keyword evidence="2" id="KW-1185">Reference proteome</keyword>
<reference evidence="3" key="2">
    <citation type="submission" date="2020-04" db="EMBL/GenBank/DDBJ databases">
        <authorList>
            <consortium name="NCBI Genome Project"/>
        </authorList>
    </citation>
    <scope>NUCLEOTIDE SEQUENCE</scope>
    <source>
        <strain evidence="3">CBS 304.34</strain>
    </source>
</reference>
<dbReference type="Proteomes" id="UP000504636">
    <property type="component" value="Unplaced"/>
</dbReference>